<proteinExistence type="predicted"/>
<evidence type="ECO:0000313" key="2">
    <source>
        <dbReference type="EMBL" id="CAD7231109.1"/>
    </source>
</evidence>
<sequence length="308" mass="33991">MELLRSAFWKVFGFSSKSSAGEHEISSCPQLAEHHDSREAESPEKTENDEPEARNVEVKAQIRTPVSYLAGSELENIKLEALEQESFLERTEIEMTTEDAEPGTEEEAELGALQQVELETVRGDAEVERQEDVERKLLTQQEIDLGLHRSPINNSPGTGVQILPLPAVVQLPIRNDPVMQKLCKAVIYEGPAAVKQTLDKYYADIVRTQEQQPSCSSSSTPNTCNRQNILATLFGEGLCHETLLHIAAARQDIEMVTILLDAGADIDALDSGGYTPLAAHIFPTGDSNEVNDDMTRLLLERKARPNGT</sequence>
<dbReference type="Gene3D" id="1.25.40.20">
    <property type="entry name" value="Ankyrin repeat-containing domain"/>
    <property type="match status" value="1"/>
</dbReference>
<dbReference type="PROSITE" id="PS50297">
    <property type="entry name" value="ANK_REP_REGION"/>
    <property type="match status" value="1"/>
</dbReference>
<feature type="compositionally biased region" description="Basic and acidic residues" evidence="1">
    <location>
        <begin position="32"/>
        <end position="56"/>
    </location>
</feature>
<dbReference type="InterPro" id="IPR036770">
    <property type="entry name" value="Ankyrin_rpt-contain_sf"/>
</dbReference>
<dbReference type="InterPro" id="IPR002110">
    <property type="entry name" value="Ankyrin_rpt"/>
</dbReference>
<organism evidence="2">
    <name type="scientific">Cyprideis torosa</name>
    <dbReference type="NCBI Taxonomy" id="163714"/>
    <lineage>
        <taxon>Eukaryota</taxon>
        <taxon>Metazoa</taxon>
        <taxon>Ecdysozoa</taxon>
        <taxon>Arthropoda</taxon>
        <taxon>Crustacea</taxon>
        <taxon>Oligostraca</taxon>
        <taxon>Ostracoda</taxon>
        <taxon>Podocopa</taxon>
        <taxon>Podocopida</taxon>
        <taxon>Cytherocopina</taxon>
        <taxon>Cytheroidea</taxon>
        <taxon>Cytherideidae</taxon>
        <taxon>Cyprideis</taxon>
    </lineage>
</organism>
<name>A0A7R8ZTC0_9CRUS</name>
<gene>
    <name evidence="2" type="ORF">CTOB1V02_LOCUS8963</name>
</gene>
<dbReference type="PROSITE" id="PS50088">
    <property type="entry name" value="ANK_REPEAT"/>
    <property type="match status" value="1"/>
</dbReference>
<dbReference type="AlphaFoldDB" id="A0A7R8ZTC0"/>
<dbReference type="SMART" id="SM00248">
    <property type="entry name" value="ANK"/>
    <property type="match status" value="2"/>
</dbReference>
<protein>
    <submittedName>
        <fullName evidence="2">Uncharacterized protein</fullName>
    </submittedName>
</protein>
<evidence type="ECO:0000256" key="1">
    <source>
        <dbReference type="SAM" id="MobiDB-lite"/>
    </source>
</evidence>
<accession>A0A7R8ZTC0</accession>
<feature type="non-terminal residue" evidence="2">
    <location>
        <position position="1"/>
    </location>
</feature>
<dbReference type="Pfam" id="PF00023">
    <property type="entry name" value="Ank"/>
    <property type="match status" value="1"/>
</dbReference>
<reference evidence="2" key="1">
    <citation type="submission" date="2020-11" db="EMBL/GenBank/DDBJ databases">
        <authorList>
            <person name="Tran Van P."/>
        </authorList>
    </citation>
    <scope>NUCLEOTIDE SEQUENCE</scope>
</reference>
<feature type="region of interest" description="Disordered" evidence="1">
    <location>
        <begin position="19"/>
        <end position="56"/>
    </location>
</feature>
<dbReference type="EMBL" id="OB663196">
    <property type="protein sequence ID" value="CAD7231109.1"/>
    <property type="molecule type" value="Genomic_DNA"/>
</dbReference>
<dbReference type="SUPFAM" id="SSF48403">
    <property type="entry name" value="Ankyrin repeat"/>
    <property type="match status" value="1"/>
</dbReference>